<organism evidence="3 4">
    <name type="scientific">Noviherbaspirillum suwonense</name>
    <dbReference type="NCBI Taxonomy" id="1224511"/>
    <lineage>
        <taxon>Bacteria</taxon>
        <taxon>Pseudomonadati</taxon>
        <taxon>Pseudomonadota</taxon>
        <taxon>Betaproteobacteria</taxon>
        <taxon>Burkholderiales</taxon>
        <taxon>Oxalobacteraceae</taxon>
        <taxon>Noviherbaspirillum</taxon>
    </lineage>
</organism>
<feature type="chain" id="PRO_5045109572" evidence="1">
    <location>
        <begin position="26"/>
        <end position="167"/>
    </location>
</feature>
<dbReference type="InterPro" id="IPR028250">
    <property type="entry name" value="DsbDN"/>
</dbReference>
<feature type="signal peptide" evidence="1">
    <location>
        <begin position="1"/>
        <end position="25"/>
    </location>
</feature>
<evidence type="ECO:0000256" key="1">
    <source>
        <dbReference type="SAM" id="SignalP"/>
    </source>
</evidence>
<gene>
    <name evidence="3" type="ORF">SAMN06295970_103104</name>
</gene>
<dbReference type="SUPFAM" id="SSF74863">
    <property type="entry name" value="Thiol:disulfide interchange protein DsbD, N-terminal domain (DsbD-alpha)"/>
    <property type="match status" value="1"/>
</dbReference>
<sequence length="167" mass="18429">MYQKRVFIGLALATALLSMHLASSAQQSVAPGVQNRLSGLFSSPKEEELLEPDLAFKFKTSFKSPTVLVAELTPANGYYLYRERIKFALKNTSGVAIRAVKLPAGEIKTDQFYGRTETYKKTIQAEIILDRAPNAKSLTLVAGYQGCHEKKGVCYPPMDKELTLALP</sequence>
<keyword evidence="4" id="KW-1185">Reference proteome</keyword>
<dbReference type="EMBL" id="FXUL01000003">
    <property type="protein sequence ID" value="SMP52186.1"/>
    <property type="molecule type" value="Genomic_DNA"/>
</dbReference>
<dbReference type="Pfam" id="PF11412">
    <property type="entry name" value="DsbD_N"/>
    <property type="match status" value="1"/>
</dbReference>
<feature type="domain" description="Thiol:disulfide interchange protein DsbD N-terminal" evidence="2">
    <location>
        <begin position="47"/>
        <end position="164"/>
    </location>
</feature>
<dbReference type="Proteomes" id="UP001158049">
    <property type="component" value="Unassembled WGS sequence"/>
</dbReference>
<dbReference type="PANTHER" id="PTHR32234">
    <property type="entry name" value="THIOL:DISULFIDE INTERCHANGE PROTEIN DSBD"/>
    <property type="match status" value="1"/>
</dbReference>
<protein>
    <submittedName>
        <fullName evidence="3">Disulphide bond corrector protein DsbC</fullName>
    </submittedName>
</protein>
<reference evidence="3 4" key="1">
    <citation type="submission" date="2017-05" db="EMBL/GenBank/DDBJ databases">
        <authorList>
            <person name="Varghese N."/>
            <person name="Submissions S."/>
        </authorList>
    </citation>
    <scope>NUCLEOTIDE SEQUENCE [LARGE SCALE GENOMIC DNA]</scope>
    <source>
        <strain evidence="3 4">DSM 26001</strain>
    </source>
</reference>
<dbReference type="InterPro" id="IPR036929">
    <property type="entry name" value="DsbDN_sf"/>
</dbReference>
<evidence type="ECO:0000313" key="4">
    <source>
        <dbReference type="Proteomes" id="UP001158049"/>
    </source>
</evidence>
<keyword evidence="1" id="KW-0732">Signal</keyword>
<accession>A0ABY1PYR0</accession>
<proteinExistence type="predicted"/>
<comment type="caution">
    <text evidence="3">The sequence shown here is derived from an EMBL/GenBank/DDBJ whole genome shotgun (WGS) entry which is preliminary data.</text>
</comment>
<dbReference type="RefSeq" id="WP_283441381.1">
    <property type="nucleotide sequence ID" value="NZ_FXUL01000003.1"/>
</dbReference>
<evidence type="ECO:0000313" key="3">
    <source>
        <dbReference type="EMBL" id="SMP52186.1"/>
    </source>
</evidence>
<evidence type="ECO:0000259" key="2">
    <source>
        <dbReference type="Pfam" id="PF11412"/>
    </source>
</evidence>
<name>A0ABY1PYR0_9BURK</name>
<dbReference type="PANTHER" id="PTHR32234:SF0">
    <property type="entry name" value="THIOL:DISULFIDE INTERCHANGE PROTEIN DSBD"/>
    <property type="match status" value="1"/>
</dbReference>
<dbReference type="Gene3D" id="2.60.40.1250">
    <property type="entry name" value="Thiol:disulfide interchange protein DsbD, N-terminal domain"/>
    <property type="match status" value="1"/>
</dbReference>